<sequence>MPVQSAPSQPDLAALQADIADLTARRDIQRALNAYMRGQDRLLPEVQRRAFHDDAWVDCGLFAGPAAAFIDFAQGFLADCAASQHLIGQVDLQIDGKRARGEVYFIAHHRIRENGEEKDLFVAGRYHDEYEDRGDGWKIARRKEVVDWARTDPATDGFLREQTALHLARRGEHG</sequence>
<dbReference type="RefSeq" id="WP_004342333.1">
    <property type="nucleotide sequence ID" value="NZ_AMXE01000072.1"/>
</dbReference>
<dbReference type="AlphaFoldDB" id="N6YT47"/>
<protein>
    <recommendedName>
        <fullName evidence="1">SnoaL-like domain-containing protein</fullName>
    </recommendedName>
</protein>
<gene>
    <name evidence="2" type="ORF">C666_15060</name>
</gene>
<dbReference type="eggNOG" id="COG0702">
    <property type="taxonomic scope" value="Bacteria"/>
</dbReference>
<dbReference type="InterPro" id="IPR032710">
    <property type="entry name" value="NTF2-like_dom_sf"/>
</dbReference>
<dbReference type="Gene3D" id="3.10.450.50">
    <property type="match status" value="1"/>
</dbReference>
<dbReference type="STRING" id="1123367.GCA_000621305_02694"/>
<keyword evidence="3" id="KW-1185">Reference proteome</keyword>
<dbReference type="InterPro" id="IPR037401">
    <property type="entry name" value="SnoaL-like"/>
</dbReference>
<evidence type="ECO:0000259" key="1">
    <source>
        <dbReference type="Pfam" id="PF13577"/>
    </source>
</evidence>
<dbReference type="Pfam" id="PF13577">
    <property type="entry name" value="SnoaL_4"/>
    <property type="match status" value="1"/>
</dbReference>
<accession>N6YT47</accession>
<dbReference type="SUPFAM" id="SSF54427">
    <property type="entry name" value="NTF2-like"/>
    <property type="match status" value="1"/>
</dbReference>
<dbReference type="Proteomes" id="UP000013232">
    <property type="component" value="Unassembled WGS sequence"/>
</dbReference>
<feature type="domain" description="SnoaL-like" evidence="1">
    <location>
        <begin position="21"/>
        <end position="143"/>
    </location>
</feature>
<proteinExistence type="predicted"/>
<evidence type="ECO:0000313" key="2">
    <source>
        <dbReference type="EMBL" id="ENO85562.1"/>
    </source>
</evidence>
<reference evidence="2 3" key="1">
    <citation type="submission" date="2012-09" db="EMBL/GenBank/DDBJ databases">
        <title>Draft Genome Sequences of 6 Strains from Genus Thauera.</title>
        <authorList>
            <person name="Liu B."/>
            <person name="Shapleigh J.P."/>
            <person name="Frostegard A.H."/>
        </authorList>
    </citation>
    <scope>NUCLEOTIDE SEQUENCE [LARGE SCALE GENOMIC DNA]</scope>
    <source>
        <strain evidence="3">47Lol / DSM 12138</strain>
    </source>
</reference>
<dbReference type="EMBL" id="AMXE01000072">
    <property type="protein sequence ID" value="ENO85562.1"/>
    <property type="molecule type" value="Genomic_DNA"/>
</dbReference>
<evidence type="ECO:0000313" key="3">
    <source>
        <dbReference type="Proteomes" id="UP000013232"/>
    </source>
</evidence>
<name>N6YT47_THAL4</name>
<organism evidence="2 3">
    <name type="scientific">Thauera linaloolentis (strain DSM 12138 / JCM 21573 / CCUG 41526 / CIP 105981 / IAM 15112 / NBRC 102519 / 47Lol)</name>
    <dbReference type="NCBI Taxonomy" id="1123367"/>
    <lineage>
        <taxon>Bacteria</taxon>
        <taxon>Pseudomonadati</taxon>
        <taxon>Pseudomonadota</taxon>
        <taxon>Betaproteobacteria</taxon>
        <taxon>Rhodocyclales</taxon>
        <taxon>Zoogloeaceae</taxon>
        <taxon>Thauera</taxon>
    </lineage>
</organism>
<comment type="caution">
    <text evidence="2">The sequence shown here is derived from an EMBL/GenBank/DDBJ whole genome shotgun (WGS) entry which is preliminary data.</text>
</comment>